<accession>A0ACC3TLA1</accession>
<reference evidence="2" key="1">
    <citation type="journal article" date="2024" name="Front. Bioeng. Biotechnol.">
        <title>Genome-scale model development and genomic sequencing of the oleaginous clade Lipomyces.</title>
        <authorList>
            <person name="Czajka J.J."/>
            <person name="Han Y."/>
            <person name="Kim J."/>
            <person name="Mondo S.J."/>
            <person name="Hofstad B.A."/>
            <person name="Robles A."/>
            <person name="Haridas S."/>
            <person name="Riley R."/>
            <person name="LaButti K."/>
            <person name="Pangilinan J."/>
            <person name="Andreopoulos W."/>
            <person name="Lipzen A."/>
            <person name="Yan J."/>
            <person name="Wang M."/>
            <person name="Ng V."/>
            <person name="Grigoriev I.V."/>
            <person name="Spatafora J.W."/>
            <person name="Magnuson J.K."/>
            <person name="Baker S.E."/>
            <person name="Pomraning K.R."/>
        </authorList>
    </citation>
    <scope>NUCLEOTIDE SEQUENCE [LARGE SCALE GENOMIC DNA]</scope>
    <source>
        <strain evidence="2">CBS 10300</strain>
    </source>
</reference>
<gene>
    <name evidence="1" type="ORF">V1517DRAFT_325496</name>
</gene>
<organism evidence="1 2">
    <name type="scientific">Lipomyces orientalis</name>
    <dbReference type="NCBI Taxonomy" id="1233043"/>
    <lineage>
        <taxon>Eukaryota</taxon>
        <taxon>Fungi</taxon>
        <taxon>Dikarya</taxon>
        <taxon>Ascomycota</taxon>
        <taxon>Saccharomycotina</taxon>
        <taxon>Lipomycetes</taxon>
        <taxon>Lipomycetales</taxon>
        <taxon>Lipomycetaceae</taxon>
        <taxon>Lipomyces</taxon>
    </lineage>
</organism>
<protein>
    <submittedName>
        <fullName evidence="1">Uncharacterized protein</fullName>
    </submittedName>
</protein>
<sequence>MIQSLVMASDTSHPTALVTGATGLLGREIVKKFKDYGSNWNVIGTGFSRSSPPTHFLDLTDTAQVAQFIRTTRPSILIHSAAERRPDVAASNPDQVIKLNVLVTKFLAKLTAELDIPFIYISTDYVFDGTSPPYEPDDEPNPTNLYGITKRNGELEALKHNKKSLIFRVPILYGEVEKMSESAINILVDITLNANRSTEVEMDNWQIRYPTNTEDISRVLKDLSDLILKAKTKIPSILHFSASQKYTKYEICQLFGELLGVPTTHLKKIDIVNNAGSKVNRPHDCCLSNKRLMELGIDISTVDFVAWWRKHLLPARR</sequence>
<proteinExistence type="predicted"/>
<dbReference type="EMBL" id="MU970091">
    <property type="protein sequence ID" value="KAK9321736.1"/>
    <property type="molecule type" value="Genomic_DNA"/>
</dbReference>
<evidence type="ECO:0000313" key="1">
    <source>
        <dbReference type="EMBL" id="KAK9321736.1"/>
    </source>
</evidence>
<dbReference type="Proteomes" id="UP001489719">
    <property type="component" value="Unassembled WGS sequence"/>
</dbReference>
<keyword evidence="2" id="KW-1185">Reference proteome</keyword>
<name>A0ACC3TLA1_9ASCO</name>
<comment type="caution">
    <text evidence="1">The sequence shown here is derived from an EMBL/GenBank/DDBJ whole genome shotgun (WGS) entry which is preliminary data.</text>
</comment>
<evidence type="ECO:0000313" key="2">
    <source>
        <dbReference type="Proteomes" id="UP001489719"/>
    </source>
</evidence>